<dbReference type="InterPro" id="IPR013497">
    <property type="entry name" value="Topo_IA_cen"/>
</dbReference>
<dbReference type="EC" id="5.6.2.1" evidence="2"/>
<dbReference type="InterPro" id="IPR000380">
    <property type="entry name" value="Topo_IA"/>
</dbReference>
<gene>
    <name evidence="4" type="ORF">NP493_374g01020</name>
</gene>
<evidence type="ECO:0000313" key="4">
    <source>
        <dbReference type="EMBL" id="KAK2181949.1"/>
    </source>
</evidence>
<dbReference type="Pfam" id="PF01131">
    <property type="entry name" value="Topoisom_bac"/>
    <property type="match status" value="1"/>
</dbReference>
<comment type="catalytic activity">
    <reaction evidence="2">
        <text>ATP-independent breakage of single-stranded DNA, followed by passage and rejoining.</text>
        <dbReference type="EC" id="5.6.2.1"/>
    </reaction>
</comment>
<dbReference type="Proteomes" id="UP001209878">
    <property type="component" value="Unassembled WGS sequence"/>
</dbReference>
<dbReference type="InterPro" id="IPR013824">
    <property type="entry name" value="Topo_IA_cen_sub1"/>
</dbReference>
<comment type="caution">
    <text evidence="4">The sequence shown here is derived from an EMBL/GenBank/DDBJ whole genome shotgun (WGS) entry which is preliminary data.</text>
</comment>
<evidence type="ECO:0000259" key="3">
    <source>
        <dbReference type="PROSITE" id="PS52039"/>
    </source>
</evidence>
<evidence type="ECO:0000256" key="2">
    <source>
        <dbReference type="RuleBase" id="RU362092"/>
    </source>
</evidence>
<protein>
    <recommendedName>
        <fullName evidence="2">DNA topoisomerase</fullName>
        <ecNumber evidence="2">5.6.2.1</ecNumber>
    </recommendedName>
</protein>
<evidence type="ECO:0000256" key="1">
    <source>
        <dbReference type="ARBA" id="ARBA00023235"/>
    </source>
</evidence>
<keyword evidence="2" id="KW-0238">DNA-binding</keyword>
<dbReference type="GO" id="GO:0003677">
    <property type="term" value="F:DNA binding"/>
    <property type="evidence" value="ECO:0007669"/>
    <property type="project" value="UniProtKB-KW"/>
</dbReference>
<dbReference type="Gene3D" id="1.10.460.10">
    <property type="entry name" value="Topoisomerase I, domain 2"/>
    <property type="match status" value="1"/>
</dbReference>
<keyword evidence="5" id="KW-1185">Reference proteome</keyword>
<dbReference type="InterPro" id="IPR023405">
    <property type="entry name" value="Topo_IA_core_domain"/>
</dbReference>
<organism evidence="4 5">
    <name type="scientific">Ridgeia piscesae</name>
    <name type="common">Tubeworm</name>
    <dbReference type="NCBI Taxonomy" id="27915"/>
    <lineage>
        <taxon>Eukaryota</taxon>
        <taxon>Metazoa</taxon>
        <taxon>Spiralia</taxon>
        <taxon>Lophotrochozoa</taxon>
        <taxon>Annelida</taxon>
        <taxon>Polychaeta</taxon>
        <taxon>Sedentaria</taxon>
        <taxon>Canalipalpata</taxon>
        <taxon>Sabellida</taxon>
        <taxon>Siboglinidae</taxon>
        <taxon>Ridgeia</taxon>
    </lineage>
</organism>
<dbReference type="GO" id="GO:0006265">
    <property type="term" value="P:DNA topological change"/>
    <property type="evidence" value="ECO:0007669"/>
    <property type="project" value="InterPro"/>
</dbReference>
<dbReference type="PANTHER" id="PTHR11390:SF20">
    <property type="entry name" value="DNA TOPOISOMERASE 3-BETA-1"/>
    <property type="match status" value="1"/>
</dbReference>
<dbReference type="PROSITE" id="PS52039">
    <property type="entry name" value="TOPO_IA_2"/>
    <property type="match status" value="1"/>
</dbReference>
<dbReference type="PANTHER" id="PTHR11390">
    <property type="entry name" value="PROKARYOTIC DNA TOPOISOMERASE"/>
    <property type="match status" value="1"/>
</dbReference>
<dbReference type="GO" id="GO:0005634">
    <property type="term" value="C:nucleus"/>
    <property type="evidence" value="ECO:0007669"/>
    <property type="project" value="TreeGrafter"/>
</dbReference>
<sequence>MPVHINNICERNYVNVSSGRRLIPTTLGVVLVHGYQKIDVDLVKPTMRAAVEQQLNLIAHGQANFSEVLHHAIDIFQRKFKYFVETITAMDELFEVSFSPLAATGKPLSK</sequence>
<dbReference type="GO" id="GO:0003917">
    <property type="term" value="F:DNA topoisomerase type I (single strand cut, ATP-independent) activity"/>
    <property type="evidence" value="ECO:0007669"/>
    <property type="project" value="UniProtKB-EC"/>
</dbReference>
<dbReference type="EMBL" id="JAODUO010000373">
    <property type="protein sequence ID" value="KAK2181949.1"/>
    <property type="molecule type" value="Genomic_DNA"/>
</dbReference>
<name>A0AAD9L2N9_RIDPI</name>
<dbReference type="SUPFAM" id="SSF56712">
    <property type="entry name" value="Prokaryotic type I DNA topoisomerase"/>
    <property type="match status" value="1"/>
</dbReference>
<proteinExistence type="inferred from homology"/>
<dbReference type="GO" id="GO:0006310">
    <property type="term" value="P:DNA recombination"/>
    <property type="evidence" value="ECO:0007669"/>
    <property type="project" value="TreeGrafter"/>
</dbReference>
<feature type="domain" description="Topo IA-type catalytic" evidence="3">
    <location>
        <begin position="1"/>
        <end position="80"/>
    </location>
</feature>
<comment type="function">
    <text evidence="2">Introduces a single-strand break via transesterification at a target site in duplex DNA. Releases the supercoiling and torsional tension of DNA introduced during the DNA replication and transcription by transiently cleaving and rejoining one strand of the DNA duplex. The scissile phosphodiester is attacked by the catalytic tyrosine of the enzyme, resulting in the formation of a DNA-(5'-phosphotyrosyl)-enzyme intermediate and the expulsion of a 3'-OH DNA strand.</text>
</comment>
<comment type="similarity">
    <text evidence="2">Belongs to the type IA topoisomerase family.</text>
</comment>
<accession>A0AAD9L2N9</accession>
<reference evidence="4" key="1">
    <citation type="journal article" date="2023" name="Mol. Biol. Evol.">
        <title>Third-Generation Sequencing Reveals the Adaptive Role of the Epigenome in Three Deep-Sea Polychaetes.</title>
        <authorList>
            <person name="Perez M."/>
            <person name="Aroh O."/>
            <person name="Sun Y."/>
            <person name="Lan Y."/>
            <person name="Juniper S.K."/>
            <person name="Young C.R."/>
            <person name="Angers B."/>
            <person name="Qian P.Y."/>
        </authorList>
    </citation>
    <scope>NUCLEOTIDE SEQUENCE</scope>
    <source>
        <strain evidence="4">R07B-5</strain>
    </source>
</reference>
<keyword evidence="1 2" id="KW-0413">Isomerase</keyword>
<keyword evidence="2" id="KW-0799">Topoisomerase</keyword>
<evidence type="ECO:0000313" key="5">
    <source>
        <dbReference type="Proteomes" id="UP001209878"/>
    </source>
</evidence>
<dbReference type="AlphaFoldDB" id="A0AAD9L2N9"/>
<dbReference type="GO" id="GO:0006281">
    <property type="term" value="P:DNA repair"/>
    <property type="evidence" value="ECO:0007669"/>
    <property type="project" value="TreeGrafter"/>
</dbReference>